<gene>
    <name evidence="1" type="ORF">K435DRAFT_271407</name>
</gene>
<dbReference type="EMBL" id="ML179336">
    <property type="protein sequence ID" value="THU90403.1"/>
    <property type="molecule type" value="Genomic_DNA"/>
</dbReference>
<accession>A0A4S8LN55</accession>
<evidence type="ECO:0000313" key="2">
    <source>
        <dbReference type="Proteomes" id="UP000297245"/>
    </source>
</evidence>
<proteinExistence type="predicted"/>
<reference evidence="1 2" key="1">
    <citation type="journal article" date="2019" name="Nat. Ecol. Evol.">
        <title>Megaphylogeny resolves global patterns of mushroom evolution.</title>
        <authorList>
            <person name="Varga T."/>
            <person name="Krizsan K."/>
            <person name="Foldi C."/>
            <person name="Dima B."/>
            <person name="Sanchez-Garcia M."/>
            <person name="Sanchez-Ramirez S."/>
            <person name="Szollosi G.J."/>
            <person name="Szarkandi J.G."/>
            <person name="Papp V."/>
            <person name="Albert L."/>
            <person name="Andreopoulos W."/>
            <person name="Angelini C."/>
            <person name="Antonin V."/>
            <person name="Barry K.W."/>
            <person name="Bougher N.L."/>
            <person name="Buchanan P."/>
            <person name="Buyck B."/>
            <person name="Bense V."/>
            <person name="Catcheside P."/>
            <person name="Chovatia M."/>
            <person name="Cooper J."/>
            <person name="Damon W."/>
            <person name="Desjardin D."/>
            <person name="Finy P."/>
            <person name="Geml J."/>
            <person name="Haridas S."/>
            <person name="Hughes K."/>
            <person name="Justo A."/>
            <person name="Karasinski D."/>
            <person name="Kautmanova I."/>
            <person name="Kiss B."/>
            <person name="Kocsube S."/>
            <person name="Kotiranta H."/>
            <person name="LaButti K.M."/>
            <person name="Lechner B.E."/>
            <person name="Liimatainen K."/>
            <person name="Lipzen A."/>
            <person name="Lukacs Z."/>
            <person name="Mihaltcheva S."/>
            <person name="Morgado L.N."/>
            <person name="Niskanen T."/>
            <person name="Noordeloos M.E."/>
            <person name="Ohm R.A."/>
            <person name="Ortiz-Santana B."/>
            <person name="Ovrebo C."/>
            <person name="Racz N."/>
            <person name="Riley R."/>
            <person name="Savchenko A."/>
            <person name="Shiryaev A."/>
            <person name="Soop K."/>
            <person name="Spirin V."/>
            <person name="Szebenyi C."/>
            <person name="Tomsovsky M."/>
            <person name="Tulloss R.E."/>
            <person name="Uehling J."/>
            <person name="Grigoriev I.V."/>
            <person name="Vagvolgyi C."/>
            <person name="Papp T."/>
            <person name="Martin F.M."/>
            <person name="Miettinen O."/>
            <person name="Hibbett D.S."/>
            <person name="Nagy L.G."/>
        </authorList>
    </citation>
    <scope>NUCLEOTIDE SEQUENCE [LARGE SCALE GENOMIC DNA]</scope>
    <source>
        <strain evidence="1 2">CBS 962.96</strain>
    </source>
</reference>
<dbReference type="OrthoDB" id="3059771at2759"/>
<dbReference type="Proteomes" id="UP000297245">
    <property type="component" value="Unassembled WGS sequence"/>
</dbReference>
<protein>
    <submittedName>
        <fullName evidence="1">Uncharacterized protein</fullName>
    </submittedName>
</protein>
<keyword evidence="2" id="KW-1185">Reference proteome</keyword>
<name>A0A4S8LN55_DENBC</name>
<sequence length="261" mass="29395">MSKARSTVQFPPTQPSSTRLQTKYTLIKNATTTATTYISRGPYPARIHLTVKDAHRWTGYSLSPEPDVRYIDIRCNSFEYRTYPAAASSTARNPNTPFILPPEYAVTYTGTSSTEYSHNSIAPIDLSRGIVVNKKWHKTFPGNKALPHREQLISTYNMLPDDSIESVVGEGDGEEDHVVMRRGWYFKFLIPIPMWVVRIGNSRAFTVEAKVWVGPTGSEDTSNYYGEEAVPEGGLLRQETEMVISHLRSEEEMAKKLPATD</sequence>
<organism evidence="1 2">
    <name type="scientific">Dendrothele bispora (strain CBS 962.96)</name>
    <dbReference type="NCBI Taxonomy" id="1314807"/>
    <lineage>
        <taxon>Eukaryota</taxon>
        <taxon>Fungi</taxon>
        <taxon>Dikarya</taxon>
        <taxon>Basidiomycota</taxon>
        <taxon>Agaricomycotina</taxon>
        <taxon>Agaricomycetes</taxon>
        <taxon>Agaricomycetidae</taxon>
        <taxon>Agaricales</taxon>
        <taxon>Agaricales incertae sedis</taxon>
        <taxon>Dendrothele</taxon>
    </lineage>
</organism>
<dbReference type="AlphaFoldDB" id="A0A4S8LN55"/>
<evidence type="ECO:0000313" key="1">
    <source>
        <dbReference type="EMBL" id="THU90403.1"/>
    </source>
</evidence>